<comment type="caution">
    <text evidence="1">The sequence shown here is derived from an EMBL/GenBank/DDBJ whole genome shotgun (WGS) entry which is preliminary data.</text>
</comment>
<name>A0A163CWX8_9FLAO</name>
<evidence type="ECO:0000313" key="2">
    <source>
        <dbReference type="Proteomes" id="UP000076715"/>
    </source>
</evidence>
<organism evidence="1 2">
    <name type="scientific">Aquimarina aggregata</name>
    <dbReference type="NCBI Taxonomy" id="1642818"/>
    <lineage>
        <taxon>Bacteria</taxon>
        <taxon>Pseudomonadati</taxon>
        <taxon>Bacteroidota</taxon>
        <taxon>Flavobacteriia</taxon>
        <taxon>Flavobacteriales</taxon>
        <taxon>Flavobacteriaceae</taxon>
        <taxon>Aquimarina</taxon>
    </lineage>
</organism>
<dbReference type="RefSeq" id="WP_066307968.1">
    <property type="nucleotide sequence ID" value="NZ_CANLSS010000010.1"/>
</dbReference>
<dbReference type="EMBL" id="LQRT01000001">
    <property type="protein sequence ID" value="KZS42832.1"/>
    <property type="molecule type" value="Genomic_DNA"/>
</dbReference>
<keyword evidence="2" id="KW-1185">Reference proteome</keyword>
<accession>A0A163CWX8</accession>
<dbReference type="AlphaFoldDB" id="A0A163CWX8"/>
<reference evidence="1 2" key="1">
    <citation type="submission" date="2016-01" db="EMBL/GenBank/DDBJ databases">
        <title>The draft genome sequence of Aquimarina sp. RZW4-3-2.</title>
        <authorList>
            <person name="Wang Y."/>
        </authorList>
    </citation>
    <scope>NUCLEOTIDE SEQUENCE [LARGE SCALE GENOMIC DNA]</scope>
    <source>
        <strain evidence="1 2">RZW4-3-2</strain>
    </source>
</reference>
<protein>
    <submittedName>
        <fullName evidence="1">Uncharacterized protein</fullName>
    </submittedName>
</protein>
<proteinExistence type="predicted"/>
<evidence type="ECO:0000313" key="1">
    <source>
        <dbReference type="EMBL" id="KZS42832.1"/>
    </source>
</evidence>
<dbReference type="STRING" id="1642818.AWE51_15805"/>
<sequence length="71" mass="7784">MNKKSKIASNSKEKEVLNKAFNTSDEDQLDLYKAIFGGRISSSCSVVAVSKNSLRSSAYDKIDTFLQAASF</sequence>
<dbReference type="Proteomes" id="UP000076715">
    <property type="component" value="Unassembled WGS sequence"/>
</dbReference>
<dbReference type="OrthoDB" id="1452598at2"/>
<gene>
    <name evidence="1" type="ORF">AWE51_15805</name>
</gene>